<evidence type="ECO:0000313" key="2">
    <source>
        <dbReference type="EMBL" id="MDN7024454.1"/>
    </source>
</evidence>
<dbReference type="NCBIfam" id="TIGR01549">
    <property type="entry name" value="HAD-SF-IA-v1"/>
    <property type="match status" value="1"/>
</dbReference>
<protein>
    <submittedName>
        <fullName evidence="2">HAD family hydrolase</fullName>
    </submittedName>
</protein>
<dbReference type="NCBIfam" id="TIGR01509">
    <property type="entry name" value="HAD-SF-IA-v3"/>
    <property type="match status" value="1"/>
</dbReference>
<dbReference type="InterPro" id="IPR041492">
    <property type="entry name" value="HAD_2"/>
</dbReference>
<comment type="similarity">
    <text evidence="1">Belongs to the HAD-like hydrolase superfamily.</text>
</comment>
<evidence type="ECO:0000313" key="3">
    <source>
        <dbReference type="Proteomes" id="UP001168338"/>
    </source>
</evidence>
<dbReference type="Proteomes" id="UP001168338">
    <property type="component" value="Unassembled WGS sequence"/>
</dbReference>
<name>A0ABT8M957_9EURY</name>
<evidence type="ECO:0000256" key="1">
    <source>
        <dbReference type="ARBA" id="ARBA00007958"/>
    </source>
</evidence>
<comment type="caution">
    <text evidence="2">The sequence shown here is derived from an EMBL/GenBank/DDBJ whole genome shotgun (WGS) entry which is preliminary data.</text>
</comment>
<dbReference type="InterPro" id="IPR050155">
    <property type="entry name" value="HAD-like_hydrolase_sf"/>
</dbReference>
<keyword evidence="3" id="KW-1185">Reference proteome</keyword>
<organism evidence="2 3">
    <name type="scientific">Methanoculleus frigidifontis</name>
    <dbReference type="NCBI Taxonomy" id="2584085"/>
    <lineage>
        <taxon>Archaea</taxon>
        <taxon>Methanobacteriati</taxon>
        <taxon>Methanobacteriota</taxon>
        <taxon>Stenosarchaea group</taxon>
        <taxon>Methanomicrobia</taxon>
        <taxon>Methanomicrobiales</taxon>
        <taxon>Methanomicrobiaceae</taxon>
        <taxon>Methanoculleus</taxon>
    </lineage>
</organism>
<dbReference type="InterPro" id="IPR006439">
    <property type="entry name" value="HAD-SF_hydro_IA"/>
</dbReference>
<dbReference type="Pfam" id="PF13419">
    <property type="entry name" value="HAD_2"/>
    <property type="match status" value="1"/>
</dbReference>
<dbReference type="EMBL" id="VCYH01000003">
    <property type="protein sequence ID" value="MDN7024454.1"/>
    <property type="molecule type" value="Genomic_DNA"/>
</dbReference>
<gene>
    <name evidence="2" type="ORF">FGU65_06050</name>
</gene>
<dbReference type="PANTHER" id="PTHR43434:SF1">
    <property type="entry name" value="PHOSPHOGLYCOLATE PHOSPHATASE"/>
    <property type="match status" value="1"/>
</dbReference>
<proteinExistence type="inferred from homology"/>
<dbReference type="InterPro" id="IPR023214">
    <property type="entry name" value="HAD_sf"/>
</dbReference>
<dbReference type="GO" id="GO:0016787">
    <property type="term" value="F:hydrolase activity"/>
    <property type="evidence" value="ECO:0007669"/>
    <property type="project" value="UniProtKB-KW"/>
</dbReference>
<keyword evidence="2" id="KW-0378">Hydrolase</keyword>
<dbReference type="InterPro" id="IPR036412">
    <property type="entry name" value="HAD-like_sf"/>
</dbReference>
<dbReference type="SUPFAM" id="SSF56784">
    <property type="entry name" value="HAD-like"/>
    <property type="match status" value="1"/>
</dbReference>
<dbReference type="PANTHER" id="PTHR43434">
    <property type="entry name" value="PHOSPHOGLYCOLATE PHOSPHATASE"/>
    <property type="match status" value="1"/>
</dbReference>
<accession>A0ABT8M957</accession>
<dbReference type="Gene3D" id="3.40.50.1000">
    <property type="entry name" value="HAD superfamily/HAD-like"/>
    <property type="match status" value="1"/>
</dbReference>
<sequence>MDNTLFDFVTAKREACRGIVEYAGAGDAEECFRYFLRGVHGFEHHDNIRDYLNTIGICCPETFGACCRIYEDAKLRGLEPYPEVDATLRRLRDAGLRLAVATDAELSQAEKRLARTGLIDHFELVVTPDVSGKRKPEPDSFLYILREFGASPRSAMIVGDSPARDIAGGRRLGMATAFAAYGDWRTDTSGEHGADYVLQRFSDLLAHLGLLR</sequence>
<reference evidence="2" key="1">
    <citation type="submission" date="2019-05" db="EMBL/GenBank/DDBJ databases">
        <title>Methanoculleus sp. FWC-SCC1, a methanogenic archaeon isolated from deep marine cold seep.</title>
        <authorList>
            <person name="Chen Y.-W."/>
            <person name="Chen S.-C."/>
            <person name="Teng N.-H."/>
            <person name="Lai M.-C."/>
        </authorList>
    </citation>
    <scope>NUCLEOTIDE SEQUENCE</scope>
    <source>
        <strain evidence="2">FWC-SCC1</strain>
    </source>
</reference>
<dbReference type="Gene3D" id="1.10.150.520">
    <property type="match status" value="1"/>
</dbReference>